<protein>
    <submittedName>
        <fullName evidence="1">Uncharacterized protein</fullName>
    </submittedName>
</protein>
<evidence type="ECO:0000313" key="1">
    <source>
        <dbReference type="EMBL" id="KAG6922474.1"/>
    </source>
</evidence>
<organism evidence="1 2">
    <name type="scientific">Chelydra serpentina</name>
    <name type="common">Snapping turtle</name>
    <name type="synonym">Testudo serpentina</name>
    <dbReference type="NCBI Taxonomy" id="8475"/>
    <lineage>
        <taxon>Eukaryota</taxon>
        <taxon>Metazoa</taxon>
        <taxon>Chordata</taxon>
        <taxon>Craniata</taxon>
        <taxon>Vertebrata</taxon>
        <taxon>Euteleostomi</taxon>
        <taxon>Archelosauria</taxon>
        <taxon>Testudinata</taxon>
        <taxon>Testudines</taxon>
        <taxon>Cryptodira</taxon>
        <taxon>Durocryptodira</taxon>
        <taxon>Americhelydia</taxon>
        <taxon>Chelydroidea</taxon>
        <taxon>Chelydridae</taxon>
        <taxon>Chelydra</taxon>
    </lineage>
</organism>
<proteinExistence type="predicted"/>
<dbReference type="Proteomes" id="UP000765507">
    <property type="component" value="Unassembled WGS sequence"/>
</dbReference>
<reference evidence="1 2" key="1">
    <citation type="journal article" date="2020" name="G3 (Bethesda)">
        <title>Draft Genome of the Common Snapping Turtle, Chelydra serpentina, a Model for Phenotypic Plasticity in Reptiles.</title>
        <authorList>
            <person name="Das D."/>
            <person name="Singh S.K."/>
            <person name="Bierstedt J."/>
            <person name="Erickson A."/>
            <person name="Galli G.L.J."/>
            <person name="Crossley D.A. 2nd"/>
            <person name="Rhen T."/>
        </authorList>
    </citation>
    <scope>NUCLEOTIDE SEQUENCE [LARGE SCALE GENOMIC DNA]</scope>
    <source>
        <strain evidence="1">KW</strain>
    </source>
</reference>
<dbReference type="OrthoDB" id="9427433at2759"/>
<comment type="caution">
    <text evidence="1">The sequence shown here is derived from an EMBL/GenBank/DDBJ whole genome shotgun (WGS) entry which is preliminary data.</text>
</comment>
<accession>A0A8T1S1J4</accession>
<dbReference type="EMBL" id="JAHGAV010001288">
    <property type="protein sequence ID" value="KAG6922474.1"/>
    <property type="molecule type" value="Genomic_DNA"/>
</dbReference>
<name>A0A8T1S1J4_CHESE</name>
<dbReference type="AlphaFoldDB" id="A0A8T1S1J4"/>
<sequence length="75" mass="8546">MEGQRRSFLRTAVLAIHDPLLRVSQVGQLLTYSLLGEAQQLMGDKQEDVTANVMHQLHIIRHLRQVPEALQGLYL</sequence>
<evidence type="ECO:0000313" key="2">
    <source>
        <dbReference type="Proteomes" id="UP000765507"/>
    </source>
</evidence>
<gene>
    <name evidence="1" type="ORF">G0U57_002303</name>
</gene>
<keyword evidence="2" id="KW-1185">Reference proteome</keyword>